<feature type="transmembrane region" description="Helical" evidence="2">
    <location>
        <begin position="994"/>
        <end position="1016"/>
    </location>
</feature>
<reference evidence="3" key="1">
    <citation type="submission" date="2023-06" db="EMBL/GenBank/DDBJ databases">
        <authorList>
            <person name="Kurt Z."/>
        </authorList>
    </citation>
    <scope>NUCLEOTIDE SEQUENCE</scope>
</reference>
<keyword evidence="5" id="KW-1185">Reference proteome</keyword>
<proteinExistence type="predicted"/>
<evidence type="ECO:0000313" key="4">
    <source>
        <dbReference type="EMBL" id="CAL6031751.1"/>
    </source>
</evidence>
<organism evidence="3">
    <name type="scientific">Hexamita inflata</name>
    <dbReference type="NCBI Taxonomy" id="28002"/>
    <lineage>
        <taxon>Eukaryota</taxon>
        <taxon>Metamonada</taxon>
        <taxon>Diplomonadida</taxon>
        <taxon>Hexamitidae</taxon>
        <taxon>Hexamitinae</taxon>
        <taxon>Hexamita</taxon>
    </lineage>
</organism>
<protein>
    <submittedName>
        <fullName evidence="4">Hypothetical_protein</fullName>
    </submittedName>
</protein>
<comment type="caution">
    <text evidence="3">The sequence shown here is derived from an EMBL/GenBank/DDBJ whole genome shotgun (WGS) entry which is preliminary data.</text>
</comment>
<keyword evidence="2" id="KW-0812">Transmembrane</keyword>
<evidence type="ECO:0000256" key="1">
    <source>
        <dbReference type="SAM" id="MobiDB-lite"/>
    </source>
</evidence>
<accession>A0AA86QNF6</accession>
<keyword evidence="2" id="KW-0472">Membrane</keyword>
<dbReference type="EMBL" id="CATOUU010000960">
    <property type="protein sequence ID" value="CAI9962939.1"/>
    <property type="molecule type" value="Genomic_DNA"/>
</dbReference>
<feature type="region of interest" description="Disordered" evidence="1">
    <location>
        <begin position="723"/>
        <end position="776"/>
    </location>
</feature>
<keyword evidence="2" id="KW-1133">Transmembrane helix</keyword>
<dbReference type="AlphaFoldDB" id="A0AA86QNF6"/>
<feature type="transmembrane region" description="Helical" evidence="2">
    <location>
        <begin position="918"/>
        <end position="941"/>
    </location>
</feature>
<gene>
    <name evidence="4" type="ORF">HINF_LOCUS34157</name>
    <name evidence="3" type="ORF">HINF_LOCUS50584</name>
</gene>
<evidence type="ECO:0000256" key="2">
    <source>
        <dbReference type="SAM" id="Phobius"/>
    </source>
</evidence>
<sequence length="1247" mass="146272">MQQSPSLIQSGIQRLQAQLNLTSMEQSCVRDLMRKQPEFISDYAERLRQICFILQENNQQQQFISNAVICIQNRTDFNKALVQIRISVVKQIQLLIRLRQITKLPLDFNLNVSFAINQLLETVYVPFKTELNQTLNGFFFTSNSAFWSKLFNELNIPESKIDNVQQIMLEEKVDVEWVTEYERKLAQKGLFSLKIFYSKANEVYGQEIQVQSPRQLTVQNLMKNILEVDEITHNMKLINTENEETYKQKLIKLQQLQQMIKKAEETQKIIIKPLILATQTLKGDKKTLLKNTLDLKQNTVYLLSMFRQLHKITGQSFNSNLNADTPIRKLYAEIRYDIVSLVSTIFNIEFRDILDDSFWTSLENLYEHVFGMKRQQSVSLSQFITDLKQEHLYESKNCMKPCRCPVPTCDYYEDHNQSKLSISQTNVQILRPVDQIPLPQEYQPQEQETKNQQNNLDIKKSNISYNQDRTRIIVQFNEDDIVKFSVNQVSTDYEVNQSKKQSTNLNKKYVVALDDILNIRKFKVCSDFDNVQNVVTFQKQFNIREVKYCVKIQQIDIDHRFQVQDWHNNYVKVDETQIKPVVAVVPKQEPYISKQKEGVLFIEQPPVKITKFDKFYHCKKVIGIEIDHRFQVLTKNGQYQFFDEQPLKLITKRKQLIQQFKTVTNNKEDYFQQIYQQGKLISKKNADSQPKPNIVNVSNQQITSIPLPTNQFSTVEDNIQLNPQTSNIPLQSNLSTTIPLPANSSTQQLSNQSSSIQVNQNNSNNQPNINNNSKTTFVPLPDKFDSFVQNANPAQKSNIMDIIRSQIQQVAPLQQQMSKMNEIVLRSRKNIPPQPVNGVFKLQSKQKEETDEYYYYDEDELIEQLFQQVCGRRLIELRGLFYVINFVETKQCQACQYFHFANNQQNSRKRLQPFNRQITIFVFNIYQNILFVFQITLFIFYKCVCTLLCHFIHQYAFYNTLDTNDILCTNTHICYYIICSRHITHLLLYIHDSVYMLLLLVLQLGLLLVGYNLQFFVVQLQFHILLDLFSFNQLCFQHNPLFQFLYILAAIISSKKTHQLILLTQNKQTSLWSNEYIVLETQYFLQVGLQSTPLQLLLQQRTISGCSLGIPRELTNSYIQQGYFTNFDFVYIMVKVFYFLHYHQRTFTSLTRTYLVVFFSFTSLNTGYQTTQFNYNFSKFYDNSLPSRLGLKVPTYSSPIDLIYSTTSIVPQQLSQNSVQLEKSQTLDTEFRTLVSFGLFQLKTSSS</sequence>
<dbReference type="EMBL" id="CAXDID020000120">
    <property type="protein sequence ID" value="CAL6031751.1"/>
    <property type="molecule type" value="Genomic_DNA"/>
</dbReference>
<evidence type="ECO:0000313" key="3">
    <source>
        <dbReference type="EMBL" id="CAI9962939.1"/>
    </source>
</evidence>
<dbReference type="Proteomes" id="UP001642409">
    <property type="component" value="Unassembled WGS sequence"/>
</dbReference>
<reference evidence="4 5" key="2">
    <citation type="submission" date="2024-07" db="EMBL/GenBank/DDBJ databases">
        <authorList>
            <person name="Akdeniz Z."/>
        </authorList>
    </citation>
    <scope>NUCLEOTIDE SEQUENCE [LARGE SCALE GENOMIC DNA]</scope>
</reference>
<feature type="compositionally biased region" description="Polar residues" evidence="1">
    <location>
        <begin position="723"/>
        <end position="738"/>
    </location>
</feature>
<feature type="compositionally biased region" description="Low complexity" evidence="1">
    <location>
        <begin position="743"/>
        <end position="773"/>
    </location>
</feature>
<evidence type="ECO:0000313" key="5">
    <source>
        <dbReference type="Proteomes" id="UP001642409"/>
    </source>
</evidence>
<name>A0AA86QNF6_9EUKA</name>